<gene>
    <name evidence="5" type="ORF">HRUBRA_01604</name>
</gene>
<reference evidence="5 6" key="1">
    <citation type="journal article" date="2014" name="Genome Announc.">
        <title>Genome Sequence of Gammaproteobacterial Pseudohaliea rubra Type Strain DSM 19751, Isolated from Coastal Seawater of the Mediterranean Sea.</title>
        <authorList>
            <person name="Spring S."/>
            <person name="Fiebig A."/>
            <person name="Riedel T."/>
            <person name="Goker M."/>
            <person name="Klenk H.P."/>
        </authorList>
    </citation>
    <scope>NUCLEOTIDE SEQUENCE [LARGE SCALE GENOMIC DNA]</scope>
    <source>
        <strain evidence="5 6">DSM 19751</strain>
    </source>
</reference>
<dbReference type="InterPro" id="IPR016032">
    <property type="entry name" value="Sig_transdc_resp-reg_C-effctor"/>
</dbReference>
<keyword evidence="6" id="KW-1185">Reference proteome</keyword>
<keyword evidence="2" id="KW-0238">DNA-binding</keyword>
<evidence type="ECO:0000256" key="1">
    <source>
        <dbReference type="ARBA" id="ARBA00023015"/>
    </source>
</evidence>
<dbReference type="Proteomes" id="UP000029640">
    <property type="component" value="Unassembled WGS sequence"/>
</dbReference>
<dbReference type="GO" id="GO:0003677">
    <property type="term" value="F:DNA binding"/>
    <property type="evidence" value="ECO:0007669"/>
    <property type="project" value="UniProtKB-KW"/>
</dbReference>
<dbReference type="HOGENOM" id="CLU_1658382_0_0_6"/>
<dbReference type="InterPro" id="IPR000792">
    <property type="entry name" value="Tscrpt_reg_LuxR_C"/>
</dbReference>
<evidence type="ECO:0000256" key="2">
    <source>
        <dbReference type="ARBA" id="ARBA00023125"/>
    </source>
</evidence>
<evidence type="ECO:0000256" key="3">
    <source>
        <dbReference type="ARBA" id="ARBA00023163"/>
    </source>
</evidence>
<dbReference type="STRING" id="1265313.HRUBRA_01604"/>
<evidence type="ECO:0000313" key="6">
    <source>
        <dbReference type="Proteomes" id="UP000029640"/>
    </source>
</evidence>
<dbReference type="CDD" id="cd06170">
    <property type="entry name" value="LuxR_C_like"/>
    <property type="match status" value="1"/>
</dbReference>
<dbReference type="PANTHER" id="PTHR44688:SF16">
    <property type="entry name" value="DNA-BINDING TRANSCRIPTIONAL ACTIVATOR DEVR_DOSR"/>
    <property type="match status" value="1"/>
</dbReference>
<keyword evidence="3" id="KW-0804">Transcription</keyword>
<evidence type="ECO:0000313" key="5">
    <source>
        <dbReference type="EMBL" id="KGE03857.1"/>
    </source>
</evidence>
<organism evidence="5 6">
    <name type="scientific">Pseudohaliea rubra DSM 19751</name>
    <dbReference type="NCBI Taxonomy" id="1265313"/>
    <lineage>
        <taxon>Bacteria</taxon>
        <taxon>Pseudomonadati</taxon>
        <taxon>Pseudomonadota</taxon>
        <taxon>Gammaproteobacteria</taxon>
        <taxon>Cellvibrionales</taxon>
        <taxon>Halieaceae</taxon>
        <taxon>Pseudohaliea</taxon>
    </lineage>
</organism>
<comment type="caution">
    <text evidence="5">The sequence shown here is derived from an EMBL/GenBank/DDBJ whole genome shotgun (WGS) entry which is preliminary data.</text>
</comment>
<accession>A0A095VQW9</accession>
<dbReference type="PRINTS" id="PR00038">
    <property type="entry name" value="HTHLUXR"/>
</dbReference>
<dbReference type="Gene3D" id="1.10.10.10">
    <property type="entry name" value="Winged helix-like DNA-binding domain superfamily/Winged helix DNA-binding domain"/>
    <property type="match status" value="1"/>
</dbReference>
<dbReference type="SUPFAM" id="SSF46894">
    <property type="entry name" value="C-terminal effector domain of the bipartite response regulators"/>
    <property type="match status" value="1"/>
</dbReference>
<dbReference type="EMBL" id="AUVB01000046">
    <property type="protein sequence ID" value="KGE03857.1"/>
    <property type="molecule type" value="Genomic_DNA"/>
</dbReference>
<dbReference type="PROSITE" id="PS50043">
    <property type="entry name" value="HTH_LUXR_2"/>
    <property type="match status" value="1"/>
</dbReference>
<dbReference type="InterPro" id="IPR036388">
    <property type="entry name" value="WH-like_DNA-bd_sf"/>
</dbReference>
<name>A0A095VQW9_9GAMM</name>
<dbReference type="AlphaFoldDB" id="A0A095VQW9"/>
<feature type="domain" description="HTH luxR-type" evidence="4">
    <location>
        <begin position="91"/>
        <end position="156"/>
    </location>
</feature>
<dbReference type="Pfam" id="PF00196">
    <property type="entry name" value="GerE"/>
    <property type="match status" value="1"/>
</dbReference>
<proteinExistence type="predicted"/>
<dbReference type="GO" id="GO:0006355">
    <property type="term" value="P:regulation of DNA-templated transcription"/>
    <property type="evidence" value="ECO:0007669"/>
    <property type="project" value="InterPro"/>
</dbReference>
<protein>
    <recommendedName>
        <fullName evidence="4">HTH luxR-type domain-containing protein</fullName>
    </recommendedName>
</protein>
<evidence type="ECO:0000259" key="4">
    <source>
        <dbReference type="PROSITE" id="PS50043"/>
    </source>
</evidence>
<dbReference type="PANTHER" id="PTHR44688">
    <property type="entry name" value="DNA-BINDING TRANSCRIPTIONAL ACTIVATOR DEVR_DOSR"/>
    <property type="match status" value="1"/>
</dbReference>
<dbReference type="SMART" id="SM00421">
    <property type="entry name" value="HTH_LUXR"/>
    <property type="match status" value="1"/>
</dbReference>
<sequence length="159" mass="16749">MTRDGTVDRQNRASRQLLGDCSGQRCCDAMASLHGSGGLPCHADCAPQLLAAGLERTAAASFRRGGRQHLLTCVPTDDRVVCSLTASGTVQPAAWQALTRRELSVLELLAEGETASSAAVRLGLSTSTVRTHVEKLRLKLGASTQAAVVARGYQLGYLT</sequence>
<keyword evidence="1" id="KW-0805">Transcription regulation</keyword>